<gene>
    <name evidence="1" type="ORF">Q3C12_17905</name>
</gene>
<dbReference type="EMBL" id="JAUMKJ010000021">
    <property type="protein sequence ID" value="MDO3678886.1"/>
    <property type="molecule type" value="Genomic_DNA"/>
</dbReference>
<keyword evidence="2" id="KW-1185">Reference proteome</keyword>
<dbReference type="RefSeq" id="WP_302879090.1">
    <property type="nucleotide sequence ID" value="NZ_JAUMKJ010000021.1"/>
</dbReference>
<evidence type="ECO:0000313" key="2">
    <source>
        <dbReference type="Proteomes" id="UP001168883"/>
    </source>
</evidence>
<reference evidence="1" key="1">
    <citation type="submission" date="2023-07" db="EMBL/GenBank/DDBJ databases">
        <authorList>
            <person name="Aktuganov G."/>
            <person name="Boyko T."/>
            <person name="Delegan Y."/>
            <person name="Galimzianova N."/>
            <person name="Gilvanova E."/>
            <person name="Korobov V."/>
            <person name="Kuzmina L."/>
            <person name="Melentiev A."/>
            <person name="Milman P."/>
            <person name="Ryabova A."/>
            <person name="Stupak E."/>
            <person name="Yasakov T."/>
            <person name="Zharikova N."/>
            <person name="Zhurenko E."/>
        </authorList>
    </citation>
    <scope>NUCLEOTIDE SEQUENCE</scope>
    <source>
        <strain evidence="1">IB-739</strain>
    </source>
</reference>
<dbReference type="Proteomes" id="UP001168883">
    <property type="component" value="Unassembled WGS sequence"/>
</dbReference>
<accession>A0ABT8VD25</accession>
<organism evidence="1 2">
    <name type="scientific">Paenibacillus ehimensis</name>
    <dbReference type="NCBI Taxonomy" id="79264"/>
    <lineage>
        <taxon>Bacteria</taxon>
        <taxon>Bacillati</taxon>
        <taxon>Bacillota</taxon>
        <taxon>Bacilli</taxon>
        <taxon>Bacillales</taxon>
        <taxon>Paenibacillaceae</taxon>
        <taxon>Paenibacillus</taxon>
    </lineage>
</organism>
<sequence>MADNELLTRQQELQIEAAAVAEELKIDELLSSAGHPVRVGSAALGLMVWRDLDITVVCSKLNIDEVTRIASALMVRQGIRELRFLNDSGVWNTDPGYPDGLYLGLKYRARSGMDWKLDIWFVDEPDKQPDLMHIRTMPGRLTPELRESILTIKDCWATCAEYGKEVKSYDIYTAVLDDNVRTPFQFQEWLNNKANFGELSL</sequence>
<proteinExistence type="predicted"/>
<protein>
    <submittedName>
        <fullName evidence="1">Uncharacterized protein</fullName>
    </submittedName>
</protein>
<name>A0ABT8VD25_9BACL</name>
<evidence type="ECO:0000313" key="1">
    <source>
        <dbReference type="EMBL" id="MDO3678886.1"/>
    </source>
</evidence>
<comment type="caution">
    <text evidence="1">The sequence shown here is derived from an EMBL/GenBank/DDBJ whole genome shotgun (WGS) entry which is preliminary data.</text>
</comment>